<sequence>MASNTLDKPTQSEALTYSICNAPLILIINKNDLIYVLDLFVYVCHVVFYLGLTI</sequence>
<dbReference type="Proteomes" id="UP000638462">
    <property type="component" value="Unassembled WGS sequence"/>
</dbReference>
<keyword evidence="1" id="KW-0812">Transmembrane</keyword>
<name>A0ABQ1UDL3_9GAMM</name>
<keyword evidence="1" id="KW-0472">Membrane</keyword>
<organism evidence="2 3">
    <name type="scientific">Pseudoalteromonas gelatinilytica</name>
    <dbReference type="NCBI Taxonomy" id="1703256"/>
    <lineage>
        <taxon>Bacteria</taxon>
        <taxon>Pseudomonadati</taxon>
        <taxon>Pseudomonadota</taxon>
        <taxon>Gammaproteobacteria</taxon>
        <taxon>Alteromonadales</taxon>
        <taxon>Pseudoalteromonadaceae</taxon>
        <taxon>Pseudoalteromonas</taxon>
    </lineage>
</organism>
<proteinExistence type="predicted"/>
<comment type="caution">
    <text evidence="2">The sequence shown here is derived from an EMBL/GenBank/DDBJ whole genome shotgun (WGS) entry which is preliminary data.</text>
</comment>
<feature type="transmembrane region" description="Helical" evidence="1">
    <location>
        <begin position="33"/>
        <end position="52"/>
    </location>
</feature>
<evidence type="ECO:0000256" key="1">
    <source>
        <dbReference type="SAM" id="Phobius"/>
    </source>
</evidence>
<reference evidence="3" key="1">
    <citation type="journal article" date="2019" name="Int. J. Syst. Evol. Microbiol.">
        <title>The Global Catalogue of Microorganisms (GCM) 10K type strain sequencing project: providing services to taxonomists for standard genome sequencing and annotation.</title>
        <authorList>
            <consortium name="The Broad Institute Genomics Platform"/>
            <consortium name="The Broad Institute Genome Sequencing Center for Infectious Disease"/>
            <person name="Wu L."/>
            <person name="Ma J."/>
        </authorList>
    </citation>
    <scope>NUCLEOTIDE SEQUENCE [LARGE SCALE GENOMIC DNA]</scope>
    <source>
        <strain evidence="3">CGMCC 1.15394</strain>
    </source>
</reference>
<keyword evidence="3" id="KW-1185">Reference proteome</keyword>
<keyword evidence="1" id="KW-1133">Transmembrane helix</keyword>
<protein>
    <submittedName>
        <fullName evidence="2">Uncharacterized protein</fullName>
    </submittedName>
</protein>
<accession>A0ABQ1UDL3</accession>
<evidence type="ECO:0000313" key="3">
    <source>
        <dbReference type="Proteomes" id="UP000638462"/>
    </source>
</evidence>
<gene>
    <name evidence="2" type="ORF">GCM10008027_44440</name>
</gene>
<evidence type="ECO:0000313" key="2">
    <source>
        <dbReference type="EMBL" id="GGF14752.1"/>
    </source>
</evidence>
<dbReference type="EMBL" id="BMIT01000037">
    <property type="protein sequence ID" value="GGF14752.1"/>
    <property type="molecule type" value="Genomic_DNA"/>
</dbReference>